<protein>
    <submittedName>
        <fullName evidence="1">Uncharacterized protein</fullName>
    </submittedName>
</protein>
<proteinExistence type="predicted"/>
<name>A0AAV1B8G9_VICFA</name>
<dbReference type="EMBL" id="OX451741">
    <property type="protein sequence ID" value="CAI8618914.1"/>
    <property type="molecule type" value="Genomic_DNA"/>
</dbReference>
<sequence length="110" mass="12283">MDNLSLFFWEKMIGSVSSRFTDLLTIGHRLEEGIKIGNVSKSASESSNGANKSFRNFQKKKEGEIIDVSNERGGPHCRPQYYDQPQVAVVAPMFNAQPIQVPQRQAVGQN</sequence>
<accession>A0AAV1B8G9</accession>
<dbReference type="AlphaFoldDB" id="A0AAV1B8G9"/>
<keyword evidence="2" id="KW-1185">Reference proteome</keyword>
<gene>
    <name evidence="1" type="ORF">VFH_VI146200</name>
</gene>
<evidence type="ECO:0000313" key="2">
    <source>
        <dbReference type="Proteomes" id="UP001157006"/>
    </source>
</evidence>
<reference evidence="1 2" key="1">
    <citation type="submission" date="2023-01" db="EMBL/GenBank/DDBJ databases">
        <authorList>
            <person name="Kreplak J."/>
        </authorList>
    </citation>
    <scope>NUCLEOTIDE SEQUENCE [LARGE SCALE GENOMIC DNA]</scope>
</reference>
<organism evidence="1 2">
    <name type="scientific">Vicia faba</name>
    <name type="common">Broad bean</name>
    <name type="synonym">Faba vulgaris</name>
    <dbReference type="NCBI Taxonomy" id="3906"/>
    <lineage>
        <taxon>Eukaryota</taxon>
        <taxon>Viridiplantae</taxon>
        <taxon>Streptophyta</taxon>
        <taxon>Embryophyta</taxon>
        <taxon>Tracheophyta</taxon>
        <taxon>Spermatophyta</taxon>
        <taxon>Magnoliopsida</taxon>
        <taxon>eudicotyledons</taxon>
        <taxon>Gunneridae</taxon>
        <taxon>Pentapetalae</taxon>
        <taxon>rosids</taxon>
        <taxon>fabids</taxon>
        <taxon>Fabales</taxon>
        <taxon>Fabaceae</taxon>
        <taxon>Papilionoideae</taxon>
        <taxon>50 kb inversion clade</taxon>
        <taxon>NPAAA clade</taxon>
        <taxon>Hologalegina</taxon>
        <taxon>IRL clade</taxon>
        <taxon>Fabeae</taxon>
        <taxon>Vicia</taxon>
    </lineage>
</organism>
<evidence type="ECO:0000313" key="1">
    <source>
        <dbReference type="EMBL" id="CAI8618914.1"/>
    </source>
</evidence>
<dbReference type="Proteomes" id="UP001157006">
    <property type="component" value="Chromosome 6"/>
</dbReference>